<dbReference type="PANTHER" id="PTHR23537">
    <property type="match status" value="1"/>
</dbReference>
<evidence type="ECO:0000313" key="3">
    <source>
        <dbReference type="Proteomes" id="UP000279457"/>
    </source>
</evidence>
<feature type="transmembrane region" description="Helical" evidence="1">
    <location>
        <begin position="129"/>
        <end position="149"/>
    </location>
</feature>
<protein>
    <submittedName>
        <fullName evidence="2">YbfB/YjiJ family MFS transporter</fullName>
    </submittedName>
</protein>
<feature type="transmembrane region" description="Helical" evidence="1">
    <location>
        <begin position="71"/>
        <end position="93"/>
    </location>
</feature>
<dbReference type="RefSeq" id="WP_124231290.1">
    <property type="nucleotide sequence ID" value="NZ_RHHM01000001.1"/>
</dbReference>
<feature type="transmembrane region" description="Helical" evidence="1">
    <location>
        <begin position="355"/>
        <end position="372"/>
    </location>
</feature>
<dbReference type="OrthoDB" id="9797953at2"/>
<feature type="transmembrane region" description="Helical" evidence="1">
    <location>
        <begin position="39"/>
        <end position="59"/>
    </location>
</feature>
<accession>A0A3N6SLV4</accession>
<keyword evidence="1" id="KW-0812">Transmembrane</keyword>
<comment type="caution">
    <text evidence="2">The sequence shown here is derived from an EMBL/GenBank/DDBJ whole genome shotgun (WGS) entry which is preliminary data.</text>
</comment>
<dbReference type="InterPro" id="IPR036259">
    <property type="entry name" value="MFS_trans_sf"/>
</dbReference>
<dbReference type="EMBL" id="RHHM01000001">
    <property type="protein sequence ID" value="RQM39841.1"/>
    <property type="molecule type" value="Genomic_DNA"/>
</dbReference>
<dbReference type="GO" id="GO:0005886">
    <property type="term" value="C:plasma membrane"/>
    <property type="evidence" value="ECO:0007669"/>
    <property type="project" value="TreeGrafter"/>
</dbReference>
<sequence>MAVRVALSAFLSLVVIMGIGRFAFTPQVPLMIGEHQLSLTSTAVVAALNYLGYLFGAYDAMRATRHVELRLLAGIAGAVVLTLLSACVSVAWLHGVIRFLAGWSSGWGLVLIAAWSGEKLHILGRPDMSAAVFAGPGVGILLCGLLAWILHIHGASAATAWFIYGLLALFLLLPVARYLPRKGELHRPAMTAEPLMITGSLKRLVWSYSLAGFGYILPATFLSQLAISRFPHSELALLAWPLFGGASVAGIVLGIATRHTGRASQRLAITLWLQALGIVCADRLTGISGLVLGAILIGGGFLNVVQLSLFRARELAPQHARYMAGLLTTGYAIGQLLGPLFSALSTALSHQLEPALYLAGAGLLLAGVLAWWRDAGAE</sequence>
<name>A0A3N6SLV4_9GAMM</name>
<feature type="transmembrane region" description="Helical" evidence="1">
    <location>
        <begin position="204"/>
        <end position="223"/>
    </location>
</feature>
<dbReference type="AlphaFoldDB" id="A0A3N6SLV4"/>
<dbReference type="PANTHER" id="PTHR23537:SF1">
    <property type="entry name" value="SUGAR TRANSPORTER"/>
    <property type="match status" value="1"/>
</dbReference>
<reference evidence="2 3" key="1">
    <citation type="submission" date="2018-10" db="EMBL/GenBank/DDBJ databases">
        <title>Draft genome sequence for the type isolate of Erwinia psidii, agent causal of bacterial blight in guava (Psidium guajava) and wilt and die-back of Eucalyptus spp.</title>
        <authorList>
            <person name="Hermenegildo P.S."/>
            <person name="Santos S.A."/>
            <person name="Guimaraes L.M.S."/>
            <person name="Vidigal P.M.P."/>
            <person name="Pereira I.C."/>
            <person name="Badel J.L."/>
            <person name="Alfenas-Zerbini P."/>
            <person name="Ferreira M.A.S.V."/>
            <person name="Alfenas A.C."/>
        </authorList>
    </citation>
    <scope>NUCLEOTIDE SEQUENCE [LARGE SCALE GENOMIC DNA]</scope>
    <source>
        <strain evidence="2 3">IBSBF 435</strain>
    </source>
</reference>
<evidence type="ECO:0000313" key="2">
    <source>
        <dbReference type="EMBL" id="RQM39841.1"/>
    </source>
</evidence>
<feature type="transmembrane region" description="Helical" evidence="1">
    <location>
        <begin position="235"/>
        <end position="255"/>
    </location>
</feature>
<organism evidence="2 3">
    <name type="scientific">Erwinia psidii</name>
    <dbReference type="NCBI Taxonomy" id="69224"/>
    <lineage>
        <taxon>Bacteria</taxon>
        <taxon>Pseudomonadati</taxon>
        <taxon>Pseudomonadota</taxon>
        <taxon>Gammaproteobacteria</taxon>
        <taxon>Enterobacterales</taxon>
        <taxon>Erwiniaceae</taxon>
        <taxon>Erwinia</taxon>
    </lineage>
</organism>
<dbReference type="Proteomes" id="UP000279457">
    <property type="component" value="Unassembled WGS sequence"/>
</dbReference>
<feature type="transmembrane region" description="Helical" evidence="1">
    <location>
        <begin position="267"/>
        <end position="284"/>
    </location>
</feature>
<dbReference type="InterPro" id="IPR010645">
    <property type="entry name" value="MFS_4"/>
</dbReference>
<keyword evidence="3" id="KW-1185">Reference proteome</keyword>
<dbReference type="Pfam" id="PF06779">
    <property type="entry name" value="MFS_4"/>
    <property type="match status" value="1"/>
</dbReference>
<feature type="transmembrane region" description="Helical" evidence="1">
    <location>
        <begin position="161"/>
        <end position="180"/>
    </location>
</feature>
<dbReference type="Gene3D" id="1.20.1250.20">
    <property type="entry name" value="MFS general substrate transporter like domains"/>
    <property type="match status" value="1"/>
</dbReference>
<feature type="transmembrane region" description="Helical" evidence="1">
    <location>
        <begin position="99"/>
        <end position="117"/>
    </location>
</feature>
<dbReference type="SUPFAM" id="SSF103473">
    <property type="entry name" value="MFS general substrate transporter"/>
    <property type="match status" value="1"/>
</dbReference>
<feature type="transmembrane region" description="Helical" evidence="1">
    <location>
        <begin position="322"/>
        <end position="343"/>
    </location>
</feature>
<keyword evidence="1" id="KW-1133">Transmembrane helix</keyword>
<feature type="transmembrane region" description="Helical" evidence="1">
    <location>
        <begin position="290"/>
        <end position="310"/>
    </location>
</feature>
<gene>
    <name evidence="2" type="ORF">EB241_00555</name>
</gene>
<proteinExistence type="predicted"/>
<keyword evidence="1" id="KW-0472">Membrane</keyword>
<evidence type="ECO:0000256" key="1">
    <source>
        <dbReference type="SAM" id="Phobius"/>
    </source>
</evidence>